<dbReference type="InterPro" id="IPR028978">
    <property type="entry name" value="Chorismate_lyase_/UTRA_dom_sf"/>
</dbReference>
<keyword evidence="3 4" id="KW-0456">Lyase</keyword>
<keyword evidence="1 4" id="KW-0963">Cytoplasm</keyword>
<dbReference type="SUPFAM" id="SSF64288">
    <property type="entry name" value="Chorismate lyase-like"/>
    <property type="match status" value="1"/>
</dbReference>
<dbReference type="PANTHER" id="PTHR38683">
    <property type="entry name" value="CHORISMATE PYRUVATE-LYASE"/>
    <property type="match status" value="1"/>
</dbReference>
<dbReference type="EC" id="4.1.3.40" evidence="4"/>
<keyword evidence="2 4" id="KW-0831">Ubiquinone biosynthesis</keyword>
<organism evidence="5 6">
    <name type="scientific">Pseudomonas entomophila</name>
    <dbReference type="NCBI Taxonomy" id="312306"/>
    <lineage>
        <taxon>Bacteria</taxon>
        <taxon>Pseudomonadati</taxon>
        <taxon>Pseudomonadota</taxon>
        <taxon>Gammaproteobacteria</taxon>
        <taxon>Pseudomonadales</taxon>
        <taxon>Pseudomonadaceae</taxon>
        <taxon>Pseudomonas</taxon>
    </lineage>
</organism>
<accession>A0ABY9QS65</accession>
<gene>
    <name evidence="4" type="primary">ubiC</name>
    <name evidence="5" type="ORF">RAH46_05945</name>
</gene>
<comment type="function">
    <text evidence="4">Removes the pyruvyl group from chorismate, with concomitant aromatization of the ring, to provide 4-hydroxybenzoate (4HB) for the ubiquinone pathway.</text>
</comment>
<feature type="binding site" evidence="4">
    <location>
        <position position="106"/>
    </location>
    <ligand>
        <name>substrate</name>
    </ligand>
</feature>
<evidence type="ECO:0000256" key="1">
    <source>
        <dbReference type="ARBA" id="ARBA00022490"/>
    </source>
</evidence>
<name>A0ABY9QS65_9PSED</name>
<dbReference type="Gene3D" id="3.40.1410.10">
    <property type="entry name" value="Chorismate lyase-like"/>
    <property type="match status" value="1"/>
</dbReference>
<evidence type="ECO:0000313" key="6">
    <source>
        <dbReference type="Proteomes" id="UP001183127"/>
    </source>
</evidence>
<keyword evidence="6" id="KW-1185">Reference proteome</keyword>
<dbReference type="HAMAP" id="MF_01632">
    <property type="entry name" value="UbiC"/>
    <property type="match status" value="1"/>
</dbReference>
<keyword evidence="4" id="KW-0670">Pyruvate</keyword>
<protein>
    <recommendedName>
        <fullName evidence="4">Probable chorismate pyruvate-lyase</fullName>
        <shortName evidence="4">CL</shortName>
        <shortName evidence="4">CPL</shortName>
        <ecNumber evidence="4">4.1.3.40</ecNumber>
    </recommendedName>
</protein>
<evidence type="ECO:0000313" key="5">
    <source>
        <dbReference type="EMBL" id="WMW06880.1"/>
    </source>
</evidence>
<sequence length="185" mass="20648">MDNLWTSLPLPGLSDDQRHWLFAPGSLTLRLKALGRFSLEVTQQRIDFPEPGEAHALGCTTDSPAWIREVALKIDDQVMVCARSLTPMRERRPAWPELAGYGGEPLGSMLYNTPDIHRGAFECQRPQADDPLSRLATSLGQPSGKLLARRSRFLRDGQPLLIAECFVEGFWALLQERSAPLKLAI</sequence>
<evidence type="ECO:0000256" key="4">
    <source>
        <dbReference type="HAMAP-Rule" id="MF_01632"/>
    </source>
</evidence>
<comment type="similarity">
    <text evidence="4">Belongs to the UbiC family.</text>
</comment>
<evidence type="ECO:0000256" key="2">
    <source>
        <dbReference type="ARBA" id="ARBA00022688"/>
    </source>
</evidence>
<comment type="pathway">
    <text evidence="4">Cofactor biosynthesis; ubiquinone biosynthesis.</text>
</comment>
<dbReference type="EMBL" id="CP132921">
    <property type="protein sequence ID" value="WMW06880.1"/>
    <property type="molecule type" value="Genomic_DNA"/>
</dbReference>
<evidence type="ECO:0000256" key="3">
    <source>
        <dbReference type="ARBA" id="ARBA00023239"/>
    </source>
</evidence>
<feature type="binding site" evidence="4">
    <location>
        <position position="68"/>
    </location>
    <ligand>
        <name>substrate</name>
    </ligand>
</feature>
<dbReference type="PANTHER" id="PTHR38683:SF1">
    <property type="entry name" value="CHORISMATE PYRUVATE-LYASE"/>
    <property type="match status" value="1"/>
</dbReference>
<dbReference type="InterPro" id="IPR007440">
    <property type="entry name" value="Chorismate--pyruvate_lyase"/>
</dbReference>
<proteinExistence type="inferred from homology"/>
<comment type="caution">
    <text evidence="4">Lacks conserved residue(s) required for the propagation of feature annotation.</text>
</comment>
<comment type="subcellular location">
    <subcellularLocation>
        <location evidence="4">Cytoplasm</location>
    </subcellularLocation>
</comment>
<dbReference type="Proteomes" id="UP001183127">
    <property type="component" value="Chromosome"/>
</dbReference>
<feature type="binding site" evidence="4">
    <location>
        <position position="164"/>
    </location>
    <ligand>
        <name>substrate</name>
    </ligand>
</feature>
<dbReference type="RefSeq" id="WP_011535773.1">
    <property type="nucleotide sequence ID" value="NZ_CP132921.1"/>
</dbReference>
<reference evidence="5 6" key="1">
    <citation type="submission" date="2023-08" db="EMBL/GenBank/DDBJ databases">
        <title>Complete Genome Sequence of Pseudomonas entomophila TVIN A01.</title>
        <authorList>
            <person name="Shelke T."/>
            <person name="Mahar N.S."/>
            <person name="Gupta I."/>
            <person name="Gupta V."/>
        </authorList>
    </citation>
    <scope>NUCLEOTIDE SEQUENCE [LARGE SCALE GENOMIC DNA]</scope>
    <source>
        <strain evidence="5 6">TVIN-A01</strain>
    </source>
</reference>
<dbReference type="GeneID" id="32807716"/>
<comment type="catalytic activity">
    <reaction evidence="4">
        <text>chorismate = 4-hydroxybenzoate + pyruvate</text>
        <dbReference type="Rhea" id="RHEA:16505"/>
        <dbReference type="ChEBI" id="CHEBI:15361"/>
        <dbReference type="ChEBI" id="CHEBI:17879"/>
        <dbReference type="ChEBI" id="CHEBI:29748"/>
        <dbReference type="EC" id="4.1.3.40"/>
    </reaction>
</comment>
<dbReference type="Pfam" id="PF04345">
    <property type="entry name" value="Chor_lyase"/>
    <property type="match status" value="1"/>
</dbReference>
<dbReference type="GO" id="GO:0008813">
    <property type="term" value="F:chorismate lyase activity"/>
    <property type="evidence" value="ECO:0007669"/>
    <property type="project" value="UniProtKB-EC"/>
</dbReference>